<evidence type="ECO:0000256" key="4">
    <source>
        <dbReference type="ARBA" id="ARBA00023295"/>
    </source>
</evidence>
<keyword evidence="2" id="KW-0732">Signal</keyword>
<comment type="similarity">
    <text evidence="1">Belongs to the glycosyl hydrolase 27 family.</text>
</comment>
<dbReference type="SUPFAM" id="SSF50370">
    <property type="entry name" value="Ricin B-like lectins"/>
    <property type="match status" value="1"/>
</dbReference>
<dbReference type="GO" id="GO:0030246">
    <property type="term" value="F:carbohydrate binding"/>
    <property type="evidence" value="ECO:0007669"/>
    <property type="project" value="UniProtKB-KW"/>
</dbReference>
<dbReference type="InterPro" id="IPR013785">
    <property type="entry name" value="Aldolase_TIM"/>
</dbReference>
<evidence type="ECO:0000313" key="7">
    <source>
        <dbReference type="EMBL" id="SEM83289.1"/>
    </source>
</evidence>
<dbReference type="Gene3D" id="2.80.10.50">
    <property type="match status" value="1"/>
</dbReference>
<dbReference type="RefSeq" id="WP_143065085.1">
    <property type="nucleotide sequence ID" value="NZ_FOCL01000001.1"/>
</dbReference>
<keyword evidence="8" id="KW-1185">Reference proteome</keyword>
<evidence type="ECO:0000256" key="3">
    <source>
        <dbReference type="ARBA" id="ARBA00022801"/>
    </source>
</evidence>
<dbReference type="PROSITE" id="PS50231">
    <property type="entry name" value="RICIN_B_LECTIN"/>
    <property type="match status" value="1"/>
</dbReference>
<protein>
    <recommendedName>
        <fullName evidence="5">Melibiase A</fullName>
    </recommendedName>
</protein>
<dbReference type="SUPFAM" id="SSF51011">
    <property type="entry name" value="Glycosyl hydrolase domain"/>
    <property type="match status" value="1"/>
</dbReference>
<dbReference type="Proteomes" id="UP000198942">
    <property type="component" value="Unassembled WGS sequence"/>
</dbReference>
<dbReference type="Pfam" id="PF17801">
    <property type="entry name" value="Melibiase_C"/>
    <property type="match status" value="1"/>
</dbReference>
<dbReference type="InterPro" id="IPR017853">
    <property type="entry name" value="GH"/>
</dbReference>
<gene>
    <name evidence="7" type="ORF">SAMN05192574_101950</name>
</gene>
<dbReference type="EMBL" id="FOCL01000001">
    <property type="protein sequence ID" value="SEM83289.1"/>
    <property type="molecule type" value="Genomic_DNA"/>
</dbReference>
<evidence type="ECO:0000256" key="5">
    <source>
        <dbReference type="ARBA" id="ARBA00030467"/>
    </source>
</evidence>
<dbReference type="SMART" id="SM00458">
    <property type="entry name" value="RICIN"/>
    <property type="match status" value="1"/>
</dbReference>
<evidence type="ECO:0000259" key="6">
    <source>
        <dbReference type="SMART" id="SM00458"/>
    </source>
</evidence>
<keyword evidence="3" id="KW-0378">Hydrolase</keyword>
<dbReference type="OrthoDB" id="9807519at2"/>
<keyword evidence="7" id="KW-0430">Lectin</keyword>
<name>A0A1H8BLD1_9SPHI</name>
<evidence type="ECO:0000256" key="1">
    <source>
        <dbReference type="ARBA" id="ARBA00009743"/>
    </source>
</evidence>
<dbReference type="GO" id="GO:0004553">
    <property type="term" value="F:hydrolase activity, hydrolyzing O-glycosyl compounds"/>
    <property type="evidence" value="ECO:0007669"/>
    <property type="project" value="InterPro"/>
</dbReference>
<dbReference type="InterPro" id="IPR035992">
    <property type="entry name" value="Ricin_B-like_lectins"/>
</dbReference>
<dbReference type="Gene3D" id="3.20.20.70">
    <property type="entry name" value="Aldolase class I"/>
    <property type="match status" value="1"/>
</dbReference>
<dbReference type="Pfam" id="PF14200">
    <property type="entry name" value="RicinB_lectin_2"/>
    <property type="match status" value="2"/>
</dbReference>
<evidence type="ECO:0000256" key="2">
    <source>
        <dbReference type="ARBA" id="ARBA00022729"/>
    </source>
</evidence>
<dbReference type="AlphaFoldDB" id="A0A1H8BLD1"/>
<dbReference type="InterPro" id="IPR002241">
    <property type="entry name" value="Glyco_hydro_27"/>
</dbReference>
<dbReference type="SUPFAM" id="SSF51445">
    <property type="entry name" value="(Trans)glycosidases"/>
    <property type="match status" value="1"/>
</dbReference>
<feature type="domain" description="Ricin B lectin" evidence="6">
    <location>
        <begin position="473"/>
        <end position="610"/>
    </location>
</feature>
<dbReference type="InterPro" id="IPR041233">
    <property type="entry name" value="Melibiase_C"/>
</dbReference>
<dbReference type="PROSITE" id="PS51257">
    <property type="entry name" value="PROKAR_LIPOPROTEIN"/>
    <property type="match status" value="1"/>
</dbReference>
<sequence>MMKKTILMIMTLCVILFSCKKSTEIKSANLKTGIITGKQNKSLSASATAKAPLYWNPYEYNIVHDSYIPENEWQANIDWVSTNLKSYGYNMVCIDGWGDDGSYNADGYRTKHASQWTHDYAYWSSYLQQRGMTLGIYNNPLWVNKAAADAGVKVKGTNIPLSSLINTSENATWFNWVQVNNPGAEQYIKGYIQYYADMGVKYLRVDFLSWFETGQDQNLGRVGPTRPKADYEKALNWMKQACDSNNIFLSLVMPNLKNDAELEKVYGNMIRINDDAGFDAGWGRFNNLNRGLRTVDVWSQYDNAFDGYTYWSKLSGRGSLILDGDFIRLNKFANDDEKKTVISLNLMAGGPVSVADQYNSIGSNLWLYQNTEMLALNQDGFVGKPLSNDPTNALSQVWKGQMSNGDWIVGLFNREDNAQTRSINFATDLGVTGNATVRDLWQHSDLGGMGSYTISVPAHGCVILKVAPEIVSGGIYKMINRNSNKALDVYQQSIADGAIIHQWDYLNASSQQWKFTSTGNGYFTLTNINSNKNLDVYQQSTADNIQIHQWTAASVNSQKWTFVSVGSGYYKIVNLNSGKVLDVYGASTDNGGLVKQFTYTGGNNQQWIITRIQ</sequence>
<organism evidence="7 8">
    <name type="scientific">Mucilaginibacter gossypiicola</name>
    <dbReference type="NCBI Taxonomy" id="551995"/>
    <lineage>
        <taxon>Bacteria</taxon>
        <taxon>Pseudomonadati</taxon>
        <taxon>Bacteroidota</taxon>
        <taxon>Sphingobacteriia</taxon>
        <taxon>Sphingobacteriales</taxon>
        <taxon>Sphingobacteriaceae</taxon>
        <taxon>Mucilaginibacter</taxon>
    </lineage>
</organism>
<reference evidence="8" key="1">
    <citation type="submission" date="2016-10" db="EMBL/GenBank/DDBJ databases">
        <authorList>
            <person name="Varghese N."/>
            <person name="Submissions S."/>
        </authorList>
    </citation>
    <scope>NUCLEOTIDE SEQUENCE [LARGE SCALE GENOMIC DNA]</scope>
    <source>
        <strain evidence="8">Gh-48</strain>
    </source>
</reference>
<dbReference type="STRING" id="551995.SAMN05192574_101950"/>
<keyword evidence="4" id="KW-0326">Glycosidase</keyword>
<dbReference type="PANTHER" id="PTHR11452:SF42">
    <property type="entry name" value="ALPHA-GALACTOSIDASE"/>
    <property type="match status" value="1"/>
</dbReference>
<proteinExistence type="inferred from homology"/>
<evidence type="ECO:0000313" key="8">
    <source>
        <dbReference type="Proteomes" id="UP000198942"/>
    </source>
</evidence>
<dbReference type="Gene3D" id="2.60.40.1180">
    <property type="entry name" value="Golgi alpha-mannosidase II"/>
    <property type="match status" value="1"/>
</dbReference>
<accession>A0A1H8BLD1</accession>
<dbReference type="GO" id="GO:0005975">
    <property type="term" value="P:carbohydrate metabolic process"/>
    <property type="evidence" value="ECO:0007669"/>
    <property type="project" value="InterPro"/>
</dbReference>
<dbReference type="InterPro" id="IPR013780">
    <property type="entry name" value="Glyco_hydro_b"/>
</dbReference>
<dbReference type="InterPro" id="IPR000772">
    <property type="entry name" value="Ricin_B_lectin"/>
</dbReference>
<dbReference type="PANTHER" id="PTHR11452">
    <property type="entry name" value="ALPHA-GALACTOSIDASE/ALPHA-N-ACETYLGALACTOSAMINIDASE"/>
    <property type="match status" value="1"/>
</dbReference>